<dbReference type="RefSeq" id="XP_024742702.1">
    <property type="nucleotide sequence ID" value="XM_024879127.1"/>
</dbReference>
<reference evidence="1 2" key="1">
    <citation type="submission" date="2016-04" db="EMBL/GenBank/DDBJ databases">
        <title>A degradative enzymes factory behind the ericoid mycorrhizal symbiosis.</title>
        <authorList>
            <consortium name="DOE Joint Genome Institute"/>
            <person name="Martino E."/>
            <person name="Morin E."/>
            <person name="Grelet G."/>
            <person name="Kuo A."/>
            <person name="Kohler A."/>
            <person name="Daghino S."/>
            <person name="Barry K."/>
            <person name="Choi C."/>
            <person name="Cichocki N."/>
            <person name="Clum A."/>
            <person name="Copeland A."/>
            <person name="Hainaut M."/>
            <person name="Haridas S."/>
            <person name="Labutti K."/>
            <person name="Lindquist E."/>
            <person name="Lipzen A."/>
            <person name="Khouja H.-R."/>
            <person name="Murat C."/>
            <person name="Ohm R."/>
            <person name="Olson A."/>
            <person name="Spatafora J."/>
            <person name="Veneault-Fourrey C."/>
            <person name="Henrissat B."/>
            <person name="Grigoriev I."/>
            <person name="Martin F."/>
            <person name="Perotto S."/>
        </authorList>
    </citation>
    <scope>NUCLEOTIDE SEQUENCE [LARGE SCALE GENOMIC DNA]</scope>
    <source>
        <strain evidence="1 2">E</strain>
    </source>
</reference>
<gene>
    <name evidence="1" type="ORF">K444DRAFT_607194</name>
</gene>
<dbReference type="GeneID" id="36587204"/>
<proteinExistence type="predicted"/>
<sequence>MQPAQSLCAAGVGARIAGLQVRRTTPLHWPLLLDRRPRCPVLLVHSADQNAAFGLLCHSLPLPVATTIAILGARDCFSLLVNGIGRFLPYQREAVDVRCKQDALLPRPEGFDYLIQELRHIGRRFPVAPTYPCIMECLWTLCSGKGRQLSQYWHVSWLMTINDLRSWVLWSTRRLVLL</sequence>
<dbReference type="AlphaFoldDB" id="A0A2J6TS49"/>
<keyword evidence="2" id="KW-1185">Reference proteome</keyword>
<evidence type="ECO:0000313" key="2">
    <source>
        <dbReference type="Proteomes" id="UP000235371"/>
    </source>
</evidence>
<organism evidence="1 2">
    <name type="scientific">Hyaloscypha bicolor E</name>
    <dbReference type="NCBI Taxonomy" id="1095630"/>
    <lineage>
        <taxon>Eukaryota</taxon>
        <taxon>Fungi</taxon>
        <taxon>Dikarya</taxon>
        <taxon>Ascomycota</taxon>
        <taxon>Pezizomycotina</taxon>
        <taxon>Leotiomycetes</taxon>
        <taxon>Helotiales</taxon>
        <taxon>Hyaloscyphaceae</taxon>
        <taxon>Hyaloscypha</taxon>
        <taxon>Hyaloscypha bicolor</taxon>
    </lineage>
</organism>
<name>A0A2J6TS49_9HELO</name>
<dbReference type="Proteomes" id="UP000235371">
    <property type="component" value="Unassembled WGS sequence"/>
</dbReference>
<accession>A0A2J6TS49</accession>
<protein>
    <submittedName>
        <fullName evidence="1">Uncharacterized protein</fullName>
    </submittedName>
</protein>
<dbReference type="EMBL" id="KZ613745">
    <property type="protein sequence ID" value="PMD65798.1"/>
    <property type="molecule type" value="Genomic_DNA"/>
</dbReference>
<evidence type="ECO:0000313" key="1">
    <source>
        <dbReference type="EMBL" id="PMD65798.1"/>
    </source>
</evidence>
<dbReference type="InParanoid" id="A0A2J6TS49"/>